<organism evidence="11 12">
    <name type="scientific">Parascaris univalens</name>
    <name type="common">Nematode worm</name>
    <dbReference type="NCBI Taxonomy" id="6257"/>
    <lineage>
        <taxon>Eukaryota</taxon>
        <taxon>Metazoa</taxon>
        <taxon>Ecdysozoa</taxon>
        <taxon>Nematoda</taxon>
        <taxon>Chromadorea</taxon>
        <taxon>Rhabditida</taxon>
        <taxon>Spirurina</taxon>
        <taxon>Ascaridomorpha</taxon>
        <taxon>Ascaridoidea</taxon>
        <taxon>Ascarididae</taxon>
        <taxon>Parascaris</taxon>
    </lineage>
</organism>
<keyword evidence="5" id="KW-0297">G-protein coupled receptor</keyword>
<evidence type="ECO:0000256" key="9">
    <source>
        <dbReference type="SAM" id="Phobius"/>
    </source>
</evidence>
<feature type="domain" description="G-protein coupled receptors family 1 profile" evidence="10">
    <location>
        <begin position="52"/>
        <end position="296"/>
    </location>
</feature>
<dbReference type="GO" id="GO:0005886">
    <property type="term" value="C:plasma membrane"/>
    <property type="evidence" value="ECO:0007669"/>
    <property type="project" value="UniProtKB-SubCell"/>
</dbReference>
<feature type="transmembrane region" description="Helical" evidence="9">
    <location>
        <begin position="36"/>
        <end position="61"/>
    </location>
</feature>
<dbReference type="PROSITE" id="PS50262">
    <property type="entry name" value="G_PROTEIN_RECEP_F1_2"/>
    <property type="match status" value="1"/>
</dbReference>
<dbReference type="InterPro" id="IPR019424">
    <property type="entry name" value="7TM_GPCR_Srsx"/>
</dbReference>
<comment type="subcellular location">
    <subcellularLocation>
        <location evidence="1">Cell membrane</location>
        <topology evidence="1">Multi-pass membrane protein</topology>
    </subcellularLocation>
</comment>
<dbReference type="CDD" id="cd00637">
    <property type="entry name" value="7tm_classA_rhodopsin-like"/>
    <property type="match status" value="1"/>
</dbReference>
<protein>
    <submittedName>
        <fullName evidence="12">G-protein coupled receptors family 1 profile domain-containing protein</fullName>
    </submittedName>
</protein>
<keyword evidence="6 9" id="KW-0472">Membrane</keyword>
<reference evidence="12" key="1">
    <citation type="submission" date="2022-11" db="UniProtKB">
        <authorList>
            <consortium name="WormBaseParasite"/>
        </authorList>
    </citation>
    <scope>IDENTIFICATION</scope>
</reference>
<dbReference type="SMART" id="SM01381">
    <property type="entry name" value="7TM_GPCR_Srsx"/>
    <property type="match status" value="1"/>
</dbReference>
<sequence length="342" mass="38553">RYMCSFLTSDLKEKLSEAPDAMRSQFDEMFLITTDMILQFVGILLMVASIIGNLAVLVVLLRYKSLRKNSSNMLIAQLSFAGLIFGIGLFIRDIQNAFNLAKNVEGYNRAACMLYGATTILAVALLQITLIMITLDRLTVLVFPLFYHRHAECVHLSIARFLITLLASLASFGGQFTGLALSTDVSLCSSGATWTDGYRVYFMVFTCTSSLLTIVLNLAAVIVYCRKTKIRCQRKENSIVLLETSILLSYFVFWCVPSIVDLIGIIFKIQAITFDSITLALLIGSAFFVSLNPFLFLWRNIEFRTFFFRFYRLRRISRKTPIFVQVHPSTTAKSTVAIQLST</sequence>
<evidence type="ECO:0000256" key="3">
    <source>
        <dbReference type="ARBA" id="ARBA00022692"/>
    </source>
</evidence>
<feature type="transmembrane region" description="Helical" evidence="9">
    <location>
        <begin position="246"/>
        <end position="267"/>
    </location>
</feature>
<dbReference type="Pfam" id="PF10320">
    <property type="entry name" value="7TM_GPCR_Srsx"/>
    <property type="match status" value="1"/>
</dbReference>
<accession>A0A915BHC8</accession>
<dbReference type="GO" id="GO:0004930">
    <property type="term" value="F:G protein-coupled receptor activity"/>
    <property type="evidence" value="ECO:0007669"/>
    <property type="project" value="UniProtKB-KW"/>
</dbReference>
<feature type="transmembrane region" description="Helical" evidence="9">
    <location>
        <begin position="279"/>
        <end position="298"/>
    </location>
</feature>
<dbReference type="InterPro" id="IPR017452">
    <property type="entry name" value="GPCR_Rhodpsn_7TM"/>
</dbReference>
<feature type="transmembrane region" description="Helical" evidence="9">
    <location>
        <begin position="159"/>
        <end position="181"/>
    </location>
</feature>
<evidence type="ECO:0000256" key="7">
    <source>
        <dbReference type="ARBA" id="ARBA00023170"/>
    </source>
</evidence>
<proteinExistence type="predicted"/>
<keyword evidence="3 9" id="KW-0812">Transmembrane</keyword>
<feature type="transmembrane region" description="Helical" evidence="9">
    <location>
        <begin position="201"/>
        <end position="225"/>
    </location>
</feature>
<feature type="transmembrane region" description="Helical" evidence="9">
    <location>
        <begin position="114"/>
        <end position="147"/>
    </location>
</feature>
<feature type="transmembrane region" description="Helical" evidence="9">
    <location>
        <begin position="73"/>
        <end position="94"/>
    </location>
</feature>
<evidence type="ECO:0000256" key="1">
    <source>
        <dbReference type="ARBA" id="ARBA00004651"/>
    </source>
</evidence>
<dbReference type="InterPro" id="IPR000276">
    <property type="entry name" value="GPCR_Rhodpsn"/>
</dbReference>
<dbReference type="Proteomes" id="UP000887569">
    <property type="component" value="Unplaced"/>
</dbReference>
<dbReference type="PANTHER" id="PTHR24249">
    <property type="entry name" value="HISTAMINE RECEPTOR-RELATED G-PROTEIN COUPLED RECEPTOR"/>
    <property type="match status" value="1"/>
</dbReference>
<evidence type="ECO:0000313" key="11">
    <source>
        <dbReference type="Proteomes" id="UP000887569"/>
    </source>
</evidence>
<evidence type="ECO:0000256" key="5">
    <source>
        <dbReference type="ARBA" id="ARBA00023040"/>
    </source>
</evidence>
<keyword evidence="7" id="KW-0675">Receptor</keyword>
<evidence type="ECO:0000256" key="4">
    <source>
        <dbReference type="ARBA" id="ARBA00022989"/>
    </source>
</evidence>
<dbReference type="SUPFAM" id="SSF81321">
    <property type="entry name" value="Family A G protein-coupled receptor-like"/>
    <property type="match status" value="1"/>
</dbReference>
<dbReference type="AlphaFoldDB" id="A0A915BHC8"/>
<keyword evidence="2" id="KW-1003">Cell membrane</keyword>
<keyword evidence="11" id="KW-1185">Reference proteome</keyword>
<dbReference type="PRINTS" id="PR00237">
    <property type="entry name" value="GPCRRHODOPSN"/>
</dbReference>
<dbReference type="WBParaSite" id="PgR040_g067_t01">
    <property type="protein sequence ID" value="PgR040_g067_t01"/>
    <property type="gene ID" value="PgR040_g067"/>
</dbReference>
<keyword evidence="8" id="KW-0807">Transducer</keyword>
<evidence type="ECO:0000256" key="8">
    <source>
        <dbReference type="ARBA" id="ARBA00023224"/>
    </source>
</evidence>
<evidence type="ECO:0000256" key="6">
    <source>
        <dbReference type="ARBA" id="ARBA00023136"/>
    </source>
</evidence>
<dbReference type="PANTHER" id="PTHR24249:SF372">
    <property type="entry name" value="G-PROTEIN COUPLED RECEPTORS FAMILY 1 PROFILE DOMAIN-CONTAINING PROTEIN"/>
    <property type="match status" value="1"/>
</dbReference>
<evidence type="ECO:0000259" key="10">
    <source>
        <dbReference type="PROSITE" id="PS50262"/>
    </source>
</evidence>
<dbReference type="Gene3D" id="1.20.1070.10">
    <property type="entry name" value="Rhodopsin 7-helix transmembrane proteins"/>
    <property type="match status" value="1"/>
</dbReference>
<keyword evidence="4 9" id="KW-1133">Transmembrane helix</keyword>
<dbReference type="InterPro" id="IPR050569">
    <property type="entry name" value="TAAR"/>
</dbReference>
<evidence type="ECO:0000313" key="12">
    <source>
        <dbReference type="WBParaSite" id="PgR040_g067_t01"/>
    </source>
</evidence>
<name>A0A915BHC8_PARUN</name>
<evidence type="ECO:0000256" key="2">
    <source>
        <dbReference type="ARBA" id="ARBA00022475"/>
    </source>
</evidence>